<name>A0A023FCL0_AMBCJ</name>
<evidence type="ECO:0000256" key="1">
    <source>
        <dbReference type="SAM" id="Phobius"/>
    </source>
</evidence>
<organism evidence="2">
    <name type="scientific">Amblyomma cajennense</name>
    <name type="common">Cayenne tick</name>
    <name type="synonym">Acarus cajennensis</name>
    <dbReference type="NCBI Taxonomy" id="34607"/>
    <lineage>
        <taxon>Eukaryota</taxon>
        <taxon>Metazoa</taxon>
        <taxon>Ecdysozoa</taxon>
        <taxon>Arthropoda</taxon>
        <taxon>Chelicerata</taxon>
        <taxon>Arachnida</taxon>
        <taxon>Acari</taxon>
        <taxon>Parasitiformes</taxon>
        <taxon>Ixodida</taxon>
        <taxon>Ixodoidea</taxon>
        <taxon>Ixodidae</taxon>
        <taxon>Amblyomminae</taxon>
        <taxon>Amblyomma</taxon>
    </lineage>
</organism>
<sequence>MCSLVRSSRFNVVSALEFLFLLFSFVRRTMHTRENTMQQFVLCFTFLPLFLYTTINIHMLIWQHMYEQKSNVSTKASNAMRTFQLFFPFTIFSGKRNVLMQNMSSSLRILYLKHSSSDTHSVSIEAVGCIASA</sequence>
<accession>A0A023FCL0</accession>
<keyword evidence="1" id="KW-0812">Transmembrane</keyword>
<proteinExistence type="evidence at transcript level"/>
<feature type="transmembrane region" description="Helical" evidence="1">
    <location>
        <begin position="40"/>
        <end position="62"/>
    </location>
</feature>
<dbReference type="EMBL" id="GBBK01005447">
    <property type="protein sequence ID" value="JAC19035.1"/>
    <property type="molecule type" value="mRNA"/>
</dbReference>
<protein>
    <submittedName>
        <fullName evidence="2">Uncharacterized protein</fullName>
    </submittedName>
</protein>
<evidence type="ECO:0000313" key="2">
    <source>
        <dbReference type="EMBL" id="JAC19035.1"/>
    </source>
</evidence>
<feature type="transmembrane region" description="Helical" evidence="1">
    <location>
        <begin position="82"/>
        <end position="99"/>
    </location>
</feature>
<dbReference type="AlphaFoldDB" id="A0A023FCL0"/>
<feature type="transmembrane region" description="Helical" evidence="1">
    <location>
        <begin position="12"/>
        <end position="28"/>
    </location>
</feature>
<keyword evidence="1" id="KW-1133">Transmembrane helix</keyword>
<reference evidence="2" key="1">
    <citation type="submission" date="2014-03" db="EMBL/GenBank/DDBJ databases">
        <title>The sialotranscriptome of Amblyomma triste, Amblyomma parvum and Amblyomma cajennense ticks, uncovered by 454-based RNA-seq.</title>
        <authorList>
            <person name="Garcia G.R."/>
            <person name="Gardinassi L.G."/>
            <person name="Ribeiro J.M."/>
            <person name="Anatriello E."/>
            <person name="Ferreira B.R."/>
            <person name="Moreira H.N."/>
            <person name="Mafra C."/>
            <person name="Olegario M.M."/>
            <person name="Szabo P.J."/>
            <person name="Miranda-Santos I.K."/>
            <person name="Maruyama S.R."/>
        </authorList>
    </citation>
    <scope>NUCLEOTIDE SEQUENCE</scope>
    <source>
        <strain evidence="2">Uberlandia</strain>
        <tissue evidence="2">Salivary glands</tissue>
    </source>
</reference>
<keyword evidence="1" id="KW-0472">Membrane</keyword>